<gene>
    <name evidence="4" type="primary">rppH</name>
    <name evidence="4" type="synonym">nudH</name>
    <name evidence="7" type="ORF">E8K88_01490</name>
</gene>
<dbReference type="InterPro" id="IPR020476">
    <property type="entry name" value="Nudix_hydrolase"/>
</dbReference>
<feature type="short sequence motif" description="Nudix box" evidence="4">
    <location>
        <begin position="38"/>
        <end position="59"/>
    </location>
</feature>
<feature type="domain" description="Nudix hydrolase" evidence="6">
    <location>
        <begin position="6"/>
        <end position="149"/>
    </location>
</feature>
<dbReference type="NCBIfam" id="NF001938">
    <property type="entry name" value="PRK00714.1-5"/>
    <property type="match status" value="1"/>
</dbReference>
<evidence type="ECO:0000256" key="2">
    <source>
        <dbReference type="ARBA" id="ARBA00001946"/>
    </source>
</evidence>
<dbReference type="InterPro" id="IPR020084">
    <property type="entry name" value="NUDIX_hydrolase_CS"/>
</dbReference>
<dbReference type="PANTHER" id="PTHR43736">
    <property type="entry name" value="ADP-RIBOSE PYROPHOSPHATASE"/>
    <property type="match status" value="1"/>
</dbReference>
<dbReference type="Proteomes" id="UP000306236">
    <property type="component" value="Unassembled WGS sequence"/>
</dbReference>
<evidence type="ECO:0000256" key="1">
    <source>
        <dbReference type="ARBA" id="ARBA00001936"/>
    </source>
</evidence>
<accession>A0A4S5C0M5</accession>
<comment type="cofactor">
    <cofactor evidence="2">
        <name>Mg(2+)</name>
        <dbReference type="ChEBI" id="CHEBI:18420"/>
    </cofactor>
</comment>
<dbReference type="RefSeq" id="WP_136404883.1">
    <property type="nucleotide sequence ID" value="NZ_JARXRQ010000008.1"/>
</dbReference>
<dbReference type="PANTHER" id="PTHR43736:SF1">
    <property type="entry name" value="DIHYDRONEOPTERIN TRIPHOSPHATE DIPHOSPHATASE"/>
    <property type="match status" value="1"/>
</dbReference>
<name>A0A4S5C0M5_9BURK</name>
<organism evidence="7 8">
    <name type="scientific">Lampropedia aestuarii</name>
    <dbReference type="NCBI Taxonomy" id="2562762"/>
    <lineage>
        <taxon>Bacteria</taxon>
        <taxon>Pseudomonadati</taxon>
        <taxon>Pseudomonadota</taxon>
        <taxon>Betaproteobacteria</taxon>
        <taxon>Burkholderiales</taxon>
        <taxon>Comamonadaceae</taxon>
        <taxon>Lampropedia</taxon>
    </lineage>
</organism>
<reference evidence="7 8" key="1">
    <citation type="submission" date="2019-04" db="EMBL/GenBank/DDBJ databases">
        <title>Lampropedia sp YIM MLB12 draf genome.</title>
        <authorList>
            <person name="Wang Y.-X."/>
        </authorList>
    </citation>
    <scope>NUCLEOTIDE SEQUENCE [LARGE SCALE GENOMIC DNA]</scope>
    <source>
        <strain evidence="7 8">YIM MLB12</strain>
    </source>
</reference>
<dbReference type="HAMAP" id="MF_00298">
    <property type="entry name" value="Nudix_RppH"/>
    <property type="match status" value="1"/>
</dbReference>
<evidence type="ECO:0000259" key="6">
    <source>
        <dbReference type="PROSITE" id="PS51462"/>
    </source>
</evidence>
<dbReference type="InterPro" id="IPR015797">
    <property type="entry name" value="NUDIX_hydrolase-like_dom_sf"/>
</dbReference>
<dbReference type="PROSITE" id="PS51462">
    <property type="entry name" value="NUDIX"/>
    <property type="match status" value="1"/>
</dbReference>
<dbReference type="OrthoDB" id="9816040at2"/>
<evidence type="ECO:0000256" key="4">
    <source>
        <dbReference type="HAMAP-Rule" id="MF_00298"/>
    </source>
</evidence>
<dbReference type="Pfam" id="PF00293">
    <property type="entry name" value="NUDIX"/>
    <property type="match status" value="1"/>
</dbReference>
<dbReference type="NCBIfam" id="NF001935">
    <property type="entry name" value="PRK00714.1-2"/>
    <property type="match status" value="1"/>
</dbReference>
<dbReference type="NCBIfam" id="NF001937">
    <property type="entry name" value="PRK00714.1-4"/>
    <property type="match status" value="1"/>
</dbReference>
<keyword evidence="8" id="KW-1185">Reference proteome</keyword>
<dbReference type="EC" id="3.6.1.-" evidence="4"/>
<evidence type="ECO:0000313" key="7">
    <source>
        <dbReference type="EMBL" id="THJ35978.1"/>
    </source>
</evidence>
<dbReference type="PROSITE" id="PS00893">
    <property type="entry name" value="NUDIX_BOX"/>
    <property type="match status" value="1"/>
</dbReference>
<sequence length="234" mass="27635">MLDREGFRPNVGIILLNQRNQVFWGKRIRTHSWQFPQGGIDRGERPEQAMFRELHEEVGLHPHHVRIIARTRDWLRYEVPDRFIRRDARGHYKGQKQIWYLLQLVGNDWDLNLRATDHPEFDAWRWNDYWVPLDVVVEFKRGVYEMALTELSRFIPRNEARNRYLRGGFRSNHKGLSSPASVHEDLQQAPEGHPQVLRMRNPLMPRTNSLLVNSHVDLPPGASFDPDPGRNNNA</sequence>
<dbReference type="Gene3D" id="3.90.79.10">
    <property type="entry name" value="Nucleoside Triphosphate Pyrophosphohydrolase"/>
    <property type="match status" value="1"/>
</dbReference>
<dbReference type="PRINTS" id="PR00502">
    <property type="entry name" value="NUDIXFAMILY"/>
</dbReference>
<comment type="similarity">
    <text evidence="4">Belongs to the Nudix hydrolase family. RppH subfamily.</text>
</comment>
<keyword evidence="3 4" id="KW-0378">Hydrolase</keyword>
<evidence type="ECO:0000313" key="8">
    <source>
        <dbReference type="Proteomes" id="UP000306236"/>
    </source>
</evidence>
<comment type="function">
    <text evidence="4">Accelerates the degradation of transcripts by removing pyrophosphate from the 5'-end of triphosphorylated RNA, leading to a more labile monophosphorylated state that can stimulate subsequent ribonuclease cleavage.</text>
</comment>
<protein>
    <recommendedName>
        <fullName evidence="4">RNA pyrophosphohydrolase</fullName>
        <ecNumber evidence="4">3.6.1.-</ecNumber>
    </recommendedName>
    <alternativeName>
        <fullName evidence="4">(Di)nucleoside polyphosphate hydrolase</fullName>
    </alternativeName>
</protein>
<comment type="cofactor">
    <cofactor evidence="4">
        <name>a divalent metal cation</name>
        <dbReference type="ChEBI" id="CHEBI:60240"/>
    </cofactor>
</comment>
<comment type="cofactor">
    <cofactor evidence="1">
        <name>Mn(2+)</name>
        <dbReference type="ChEBI" id="CHEBI:29035"/>
    </cofactor>
</comment>
<dbReference type="AlphaFoldDB" id="A0A4S5C0M5"/>
<evidence type="ECO:0000256" key="3">
    <source>
        <dbReference type="ARBA" id="ARBA00022801"/>
    </source>
</evidence>
<dbReference type="SUPFAM" id="SSF55811">
    <property type="entry name" value="Nudix"/>
    <property type="match status" value="1"/>
</dbReference>
<dbReference type="EMBL" id="SSWX01000002">
    <property type="protein sequence ID" value="THJ35978.1"/>
    <property type="molecule type" value="Genomic_DNA"/>
</dbReference>
<dbReference type="InterPro" id="IPR000086">
    <property type="entry name" value="NUDIX_hydrolase_dom"/>
</dbReference>
<feature type="region of interest" description="Disordered" evidence="5">
    <location>
        <begin position="215"/>
        <end position="234"/>
    </location>
</feature>
<evidence type="ECO:0000256" key="5">
    <source>
        <dbReference type="SAM" id="MobiDB-lite"/>
    </source>
</evidence>
<dbReference type="GO" id="GO:0016462">
    <property type="term" value="F:pyrophosphatase activity"/>
    <property type="evidence" value="ECO:0007669"/>
    <property type="project" value="UniProtKB-ARBA"/>
</dbReference>
<dbReference type="InterPro" id="IPR022927">
    <property type="entry name" value="RppH"/>
</dbReference>
<comment type="caution">
    <text evidence="7">The sequence shown here is derived from an EMBL/GenBank/DDBJ whole genome shotgun (WGS) entry which is preliminary data.</text>
</comment>
<dbReference type="CDD" id="cd03671">
    <property type="entry name" value="NUDIX_Ap4A_hydrolase_plant_like"/>
    <property type="match status" value="1"/>
</dbReference>
<proteinExistence type="inferred from homology"/>